<name>A0A2M8Z6Y6_9FIRM</name>
<feature type="transmembrane region" description="Helical" evidence="2">
    <location>
        <begin position="437"/>
        <end position="455"/>
    </location>
</feature>
<dbReference type="RefSeq" id="WP_100305621.1">
    <property type="nucleotide sequence ID" value="NZ_PGET01000001.1"/>
</dbReference>
<keyword evidence="1" id="KW-0175">Coiled coil</keyword>
<evidence type="ECO:0000313" key="4">
    <source>
        <dbReference type="Proteomes" id="UP000231092"/>
    </source>
</evidence>
<feature type="coiled-coil region" evidence="1">
    <location>
        <begin position="210"/>
        <end position="237"/>
    </location>
</feature>
<gene>
    <name evidence="3" type="ORF">H171_2745</name>
</gene>
<dbReference type="EMBL" id="PGET01000001">
    <property type="protein sequence ID" value="PJJ29207.1"/>
    <property type="molecule type" value="Genomic_DNA"/>
</dbReference>
<evidence type="ECO:0000256" key="2">
    <source>
        <dbReference type="SAM" id="Phobius"/>
    </source>
</evidence>
<sequence length="480" mass="51431">MPVPFILAGLAVAAGAAGIIKGGEAISNNSKAKDLVNEAQRIYDEAKERLDYQRIETTGNLDSLGRVKLEAWSGEIGSFIQLFKTFKNVSLQGNVELNEKLKMQIANPQSLKNMKTASLKASEVMRAGIGSLGAGALAGIASYGGAMMFASASTGTAIASLSGIAATNATMAWFGGGSLAAGGLGMAGGSMVLGGIVAGPVLAVAGFIMAAKSEENLANAQKTHSEAKNAAEKINIMTDFMTSVSAIASNHEGFICEFRSMYAPVLSQLKEVQHQAYVVQETYLGNRIKRFFCLKVKIDFRKLSMRQQQVLHISWLMAQVLYSVLSAPILTQQGDLDLNAETVLTGANESVNKISIEQQRLEQIPEDVSLQKMIPYKQENDSVNATTITRSVSTGKNETGAVLSLTKRLLHFIKLMVLWSMSILFVLAAIGTFTVSIPVGVAFLVVSALFCPLLFRKQKTWVKVLMAVGLWIGSGFFLVL</sequence>
<keyword evidence="2" id="KW-0472">Membrane</keyword>
<dbReference type="Proteomes" id="UP000231092">
    <property type="component" value="Unassembled WGS sequence"/>
</dbReference>
<accession>A0A2M8Z6Y6</accession>
<keyword evidence="2" id="KW-1133">Transmembrane helix</keyword>
<keyword evidence="2" id="KW-0812">Transmembrane</keyword>
<proteinExistence type="predicted"/>
<feature type="transmembrane region" description="Helical" evidence="2">
    <location>
        <begin position="462"/>
        <end position="479"/>
    </location>
</feature>
<reference evidence="3 4" key="1">
    <citation type="submission" date="2017-11" db="EMBL/GenBank/DDBJ databases">
        <title>Understudied soil microbes with underappreciated capabilities: Untangling the Clostridium saccharolyticum group.</title>
        <authorList>
            <person name="Leschine S."/>
        </authorList>
    </citation>
    <scope>NUCLEOTIDE SEQUENCE [LARGE SCALE GENOMIC DNA]</scope>
    <source>
        <strain evidence="3 4">18A</strain>
    </source>
</reference>
<feature type="transmembrane region" description="Helical" evidence="2">
    <location>
        <begin position="124"/>
        <end position="143"/>
    </location>
</feature>
<feature type="transmembrane region" description="Helical" evidence="2">
    <location>
        <begin position="186"/>
        <end position="211"/>
    </location>
</feature>
<evidence type="ECO:0000313" key="3">
    <source>
        <dbReference type="EMBL" id="PJJ29207.1"/>
    </source>
</evidence>
<feature type="transmembrane region" description="Helical" evidence="2">
    <location>
        <begin position="412"/>
        <end position="431"/>
    </location>
</feature>
<protein>
    <submittedName>
        <fullName evidence="3">Uncharacterized protein</fullName>
    </submittedName>
</protein>
<dbReference type="AlphaFoldDB" id="A0A2M8Z6Y6"/>
<comment type="caution">
    <text evidence="3">The sequence shown here is derived from an EMBL/GenBank/DDBJ whole genome shotgun (WGS) entry which is preliminary data.</text>
</comment>
<dbReference type="OrthoDB" id="2051833at2"/>
<feature type="coiled-coil region" evidence="1">
    <location>
        <begin position="29"/>
        <end position="56"/>
    </location>
</feature>
<organism evidence="3 4">
    <name type="scientific">[Clostridium] celerecrescens 18A</name>
    <dbReference type="NCBI Taxonomy" id="1286362"/>
    <lineage>
        <taxon>Bacteria</taxon>
        <taxon>Bacillati</taxon>
        <taxon>Bacillota</taxon>
        <taxon>Clostridia</taxon>
        <taxon>Lachnospirales</taxon>
        <taxon>Lachnospiraceae</taxon>
        <taxon>Lacrimispora</taxon>
    </lineage>
</organism>
<evidence type="ECO:0000256" key="1">
    <source>
        <dbReference type="SAM" id="Coils"/>
    </source>
</evidence>